<dbReference type="Gene3D" id="3.30.420.40">
    <property type="match status" value="2"/>
</dbReference>
<evidence type="ECO:0000313" key="1">
    <source>
        <dbReference type="EMBL" id="AUX78738.1"/>
    </source>
</evidence>
<dbReference type="Proteomes" id="UP000239340">
    <property type="component" value="Plasmid pSfreNXT3b"/>
</dbReference>
<dbReference type="Pfam" id="PF00480">
    <property type="entry name" value="ROK"/>
    <property type="match status" value="1"/>
</dbReference>
<organism evidence="1 2">
    <name type="scientific">Rhizobium fredii</name>
    <name type="common">Sinorhizobium fredii</name>
    <dbReference type="NCBI Taxonomy" id="380"/>
    <lineage>
        <taxon>Bacteria</taxon>
        <taxon>Pseudomonadati</taxon>
        <taxon>Pseudomonadota</taxon>
        <taxon>Alphaproteobacteria</taxon>
        <taxon>Hyphomicrobiales</taxon>
        <taxon>Rhizobiaceae</taxon>
        <taxon>Sinorhizobium/Ensifer group</taxon>
        <taxon>Sinorhizobium</taxon>
    </lineage>
</organism>
<dbReference type="AlphaFoldDB" id="A0A2L0HB57"/>
<sequence length="434" mass="46532">MDLLIRRLRQQDLGEHATVPADRDRTGSVGLVEGGQNSHRLTPAQSLISAGTLGPANRGRLLQALYDMGPSSRADLARSTGVSRGTIGGIVQPLLDQRILAEGEAIPPNQAGGKPATKLWFSKEAKPICAVLLMHDRVHTCLVSLEGEIYAKNVADVPQALTSASDVFQIVSGCVERTITSSSYPILGIGAAVAGMIDTETGSMLRTGPVPYLDGFPIRAELTKKFGVPVVVDEDTRALIVGDRWFGQGRGRRNFAVVYIGETLRGALFLNGHVHRGAAGAGGEIGHTIVQLNGRACHCGRRGCWETVATLKWIREKARSKGLPQPHALNARRLVMLADQGVKEAVDLLDEYAFNVSVGLANLQHLIAPNCIILHGDVVHGGRRMLSLIERSFRDQLLDRPGDEIMLALGDSENVAALRGAAGLILSELLNFVI</sequence>
<reference evidence="1 2" key="1">
    <citation type="submission" date="2017-10" db="EMBL/GenBank/DDBJ databases">
        <title>Analysis of the genome sequences of Rhizobium populations associated to common bean (phaseolus vulgaris).</title>
        <authorList>
            <person name="Bustos P."/>
            <person name="Santamaria R.I."/>
            <person name="Miranda-Sanchez F."/>
            <person name="Perez-Carrascal O."/>
            <person name="Juarez S."/>
            <person name="Lozano L."/>
            <person name="Martinez-Flores I."/>
            <person name="Vinuesa P."/>
            <person name="Martinez-Romero E."/>
            <person name="Cevallos M.A."/>
            <person name="Romero D."/>
            <person name="Davila G."/>
            <person name="Gonzalez V."/>
        </authorList>
    </citation>
    <scope>NUCLEOTIDE SEQUENCE [LARGE SCALE GENOMIC DNA]</scope>
    <source>
        <strain evidence="1 2">NXT3</strain>
        <plasmid evidence="2">Plasmid psfrenxt3b</plasmid>
    </source>
</reference>
<evidence type="ECO:0000313" key="2">
    <source>
        <dbReference type="Proteomes" id="UP000239340"/>
    </source>
</evidence>
<proteinExistence type="predicted"/>
<dbReference type="PANTHER" id="PTHR18964">
    <property type="entry name" value="ROK (REPRESSOR, ORF, KINASE) FAMILY"/>
    <property type="match status" value="1"/>
</dbReference>
<geneLocation type="plasmid" evidence="2">
    <name>psfrenxt3b</name>
</geneLocation>
<dbReference type="SUPFAM" id="SSF46785">
    <property type="entry name" value="Winged helix' DNA-binding domain"/>
    <property type="match status" value="1"/>
</dbReference>
<dbReference type="InterPro" id="IPR043129">
    <property type="entry name" value="ATPase_NBD"/>
</dbReference>
<accession>A0A2L0HB57</accession>
<dbReference type="RefSeq" id="WP_199773385.1">
    <property type="nucleotide sequence ID" value="NZ_CP024309.1"/>
</dbReference>
<protein>
    <submittedName>
        <fullName evidence="1">ROK family transcriptional regulator protein</fullName>
    </submittedName>
</protein>
<dbReference type="EMBL" id="CP024309">
    <property type="protein sequence ID" value="AUX78738.1"/>
    <property type="molecule type" value="Genomic_DNA"/>
</dbReference>
<dbReference type="InterPro" id="IPR036390">
    <property type="entry name" value="WH_DNA-bd_sf"/>
</dbReference>
<dbReference type="SUPFAM" id="SSF53067">
    <property type="entry name" value="Actin-like ATPase domain"/>
    <property type="match status" value="1"/>
</dbReference>
<name>A0A2L0HB57_RHIFR</name>
<dbReference type="Gene3D" id="1.10.10.10">
    <property type="entry name" value="Winged helix-like DNA-binding domain superfamily/Winged helix DNA-binding domain"/>
    <property type="match status" value="1"/>
</dbReference>
<dbReference type="PANTHER" id="PTHR18964:SF169">
    <property type="entry name" value="N-ACETYLMANNOSAMINE KINASE"/>
    <property type="match status" value="1"/>
</dbReference>
<gene>
    <name evidence="1" type="ORF">NXT3_PB00076</name>
</gene>
<dbReference type="InterPro" id="IPR000600">
    <property type="entry name" value="ROK"/>
</dbReference>
<dbReference type="InterPro" id="IPR036388">
    <property type="entry name" value="WH-like_DNA-bd_sf"/>
</dbReference>
<keyword evidence="1" id="KW-0614">Plasmid</keyword>